<organism evidence="2 3">
    <name type="scientific">Pleomassaria siparia CBS 279.74</name>
    <dbReference type="NCBI Taxonomy" id="1314801"/>
    <lineage>
        <taxon>Eukaryota</taxon>
        <taxon>Fungi</taxon>
        <taxon>Dikarya</taxon>
        <taxon>Ascomycota</taxon>
        <taxon>Pezizomycotina</taxon>
        <taxon>Dothideomycetes</taxon>
        <taxon>Pleosporomycetidae</taxon>
        <taxon>Pleosporales</taxon>
        <taxon>Pleomassariaceae</taxon>
        <taxon>Pleomassaria</taxon>
    </lineage>
</organism>
<evidence type="ECO:0000313" key="2">
    <source>
        <dbReference type="EMBL" id="KAF2715231.1"/>
    </source>
</evidence>
<evidence type="ECO:0000256" key="1">
    <source>
        <dbReference type="SAM" id="MobiDB-lite"/>
    </source>
</evidence>
<gene>
    <name evidence="2" type="ORF">K504DRAFT_497106</name>
</gene>
<feature type="region of interest" description="Disordered" evidence="1">
    <location>
        <begin position="1"/>
        <end position="30"/>
    </location>
</feature>
<feature type="compositionally biased region" description="Low complexity" evidence="1">
    <location>
        <begin position="8"/>
        <end position="21"/>
    </location>
</feature>
<feature type="compositionally biased region" description="Basic and acidic residues" evidence="1">
    <location>
        <begin position="92"/>
        <end position="102"/>
    </location>
</feature>
<dbReference type="EMBL" id="MU005764">
    <property type="protein sequence ID" value="KAF2715231.1"/>
    <property type="molecule type" value="Genomic_DNA"/>
</dbReference>
<keyword evidence="3" id="KW-1185">Reference proteome</keyword>
<sequence>MFRGSWPSSSTSSSTSSATFSLAPRDPSIPTPALLAALEAQELDVELALERARTPREREVAALWQEQVWDNLWQFVHQFEQVDPGFLLPVGDGDKDKDKDDNNDNDNDNVDEDNGVGDKE</sequence>
<dbReference type="AlphaFoldDB" id="A0A6G1KS65"/>
<dbReference type="Proteomes" id="UP000799428">
    <property type="component" value="Unassembled WGS sequence"/>
</dbReference>
<feature type="region of interest" description="Disordered" evidence="1">
    <location>
        <begin position="86"/>
        <end position="120"/>
    </location>
</feature>
<evidence type="ECO:0000313" key="3">
    <source>
        <dbReference type="Proteomes" id="UP000799428"/>
    </source>
</evidence>
<accession>A0A6G1KS65</accession>
<name>A0A6G1KS65_9PLEO</name>
<proteinExistence type="predicted"/>
<feature type="compositionally biased region" description="Acidic residues" evidence="1">
    <location>
        <begin position="103"/>
        <end position="120"/>
    </location>
</feature>
<reference evidence="2" key="1">
    <citation type="journal article" date="2020" name="Stud. Mycol.">
        <title>101 Dothideomycetes genomes: a test case for predicting lifestyles and emergence of pathogens.</title>
        <authorList>
            <person name="Haridas S."/>
            <person name="Albert R."/>
            <person name="Binder M."/>
            <person name="Bloem J."/>
            <person name="Labutti K."/>
            <person name="Salamov A."/>
            <person name="Andreopoulos B."/>
            <person name="Baker S."/>
            <person name="Barry K."/>
            <person name="Bills G."/>
            <person name="Bluhm B."/>
            <person name="Cannon C."/>
            <person name="Castanera R."/>
            <person name="Culley D."/>
            <person name="Daum C."/>
            <person name="Ezra D."/>
            <person name="Gonzalez J."/>
            <person name="Henrissat B."/>
            <person name="Kuo A."/>
            <person name="Liang C."/>
            <person name="Lipzen A."/>
            <person name="Lutzoni F."/>
            <person name="Magnuson J."/>
            <person name="Mondo S."/>
            <person name="Nolan M."/>
            <person name="Ohm R."/>
            <person name="Pangilinan J."/>
            <person name="Park H.-J."/>
            <person name="Ramirez L."/>
            <person name="Alfaro M."/>
            <person name="Sun H."/>
            <person name="Tritt A."/>
            <person name="Yoshinaga Y."/>
            <person name="Zwiers L.-H."/>
            <person name="Turgeon B."/>
            <person name="Goodwin S."/>
            <person name="Spatafora J."/>
            <person name="Crous P."/>
            <person name="Grigoriev I."/>
        </authorList>
    </citation>
    <scope>NUCLEOTIDE SEQUENCE</scope>
    <source>
        <strain evidence="2">CBS 279.74</strain>
    </source>
</reference>
<protein>
    <submittedName>
        <fullName evidence="2">Uncharacterized protein</fullName>
    </submittedName>
</protein>